<keyword evidence="8" id="KW-1185">Reference proteome</keyword>
<evidence type="ECO:0000313" key="8">
    <source>
        <dbReference type="Proteomes" id="UP001608902"/>
    </source>
</evidence>
<evidence type="ECO:0000256" key="4">
    <source>
        <dbReference type="ARBA" id="ARBA00023004"/>
    </source>
</evidence>
<dbReference type="GO" id="GO:0051213">
    <property type="term" value="F:dioxygenase activity"/>
    <property type="evidence" value="ECO:0007669"/>
    <property type="project" value="UniProtKB-KW"/>
</dbReference>
<dbReference type="EMBL" id="JBGFUD010004391">
    <property type="protein sequence ID" value="MFH4979595.1"/>
    <property type="molecule type" value="Genomic_DNA"/>
</dbReference>
<keyword evidence="1 5" id="KW-0479">Metal-binding</keyword>
<proteinExistence type="predicted"/>
<dbReference type="PANTHER" id="PTHR16557">
    <property type="entry name" value="ALKYLATED DNA REPAIR PROTEIN ALKB-RELATED"/>
    <property type="match status" value="1"/>
</dbReference>
<dbReference type="Pfam" id="PF13532">
    <property type="entry name" value="2OG-FeII_Oxy_2"/>
    <property type="match status" value="1"/>
</dbReference>
<comment type="cofactor">
    <cofactor evidence="5">
        <name>Fe(2+)</name>
        <dbReference type="ChEBI" id="CHEBI:29033"/>
    </cofactor>
    <text evidence="5">Binds 1 Fe(2+) ion per subunit.</text>
</comment>
<accession>A0ABD6EHZ5</accession>
<feature type="binding site" evidence="5">
    <location>
        <position position="241"/>
    </location>
    <ligand>
        <name>Fe cation</name>
        <dbReference type="ChEBI" id="CHEBI:24875"/>
        <note>catalytic</note>
    </ligand>
</feature>
<keyword evidence="4 5" id="KW-0408">Iron</keyword>
<feature type="domain" description="Fe2OG dioxygenase" evidence="6">
    <location>
        <begin position="223"/>
        <end position="335"/>
    </location>
</feature>
<reference evidence="7 8" key="1">
    <citation type="submission" date="2024-08" db="EMBL/GenBank/DDBJ databases">
        <title>Gnathostoma spinigerum genome.</title>
        <authorList>
            <person name="Gonzalez-Bertolin B."/>
            <person name="Monzon S."/>
            <person name="Zaballos A."/>
            <person name="Jimenez P."/>
            <person name="Dekumyoy P."/>
            <person name="Varona S."/>
            <person name="Cuesta I."/>
            <person name="Sumanam S."/>
            <person name="Adisakwattana P."/>
            <person name="Gasser R.B."/>
            <person name="Hernandez-Gonzalez A."/>
            <person name="Young N.D."/>
            <person name="Perteguer M.J."/>
        </authorList>
    </citation>
    <scope>NUCLEOTIDE SEQUENCE [LARGE SCALE GENOMIC DNA]</scope>
    <source>
        <strain evidence="7">AL3</strain>
        <tissue evidence="7">Liver</tissue>
    </source>
</reference>
<dbReference type="InterPro" id="IPR027450">
    <property type="entry name" value="AlkB-like"/>
</dbReference>
<evidence type="ECO:0000256" key="5">
    <source>
        <dbReference type="PIRSR" id="PIRSR604574-2"/>
    </source>
</evidence>
<dbReference type="SUPFAM" id="SSF51197">
    <property type="entry name" value="Clavaminate synthase-like"/>
    <property type="match status" value="1"/>
</dbReference>
<evidence type="ECO:0000256" key="3">
    <source>
        <dbReference type="ARBA" id="ARBA00023002"/>
    </source>
</evidence>
<evidence type="ECO:0000313" key="7">
    <source>
        <dbReference type="EMBL" id="MFH4979595.1"/>
    </source>
</evidence>
<dbReference type="InterPro" id="IPR005123">
    <property type="entry name" value="Oxoglu/Fe-dep_dioxygenase_dom"/>
</dbReference>
<dbReference type="Proteomes" id="UP001608902">
    <property type="component" value="Unassembled WGS sequence"/>
</dbReference>
<evidence type="ECO:0000256" key="1">
    <source>
        <dbReference type="ARBA" id="ARBA00022723"/>
    </source>
</evidence>
<dbReference type="PANTHER" id="PTHR16557:SF2">
    <property type="entry name" value="NUCLEIC ACID DIOXYGENASE ALKBH1"/>
    <property type="match status" value="1"/>
</dbReference>
<name>A0ABD6EHZ5_9BILA</name>
<dbReference type="PROSITE" id="PS51471">
    <property type="entry name" value="FE2OG_OXY"/>
    <property type="match status" value="1"/>
</dbReference>
<feature type="binding site" evidence="5">
    <location>
        <position position="297"/>
    </location>
    <ligand>
        <name>Fe cation</name>
        <dbReference type="ChEBI" id="CHEBI:24875"/>
        <note>catalytic</note>
    </ligand>
</feature>
<keyword evidence="3" id="KW-0560">Oxidoreductase</keyword>
<dbReference type="InterPro" id="IPR004574">
    <property type="entry name" value="Alkb"/>
</dbReference>
<feature type="binding site" evidence="5">
    <location>
        <position position="243"/>
    </location>
    <ligand>
        <name>Fe cation</name>
        <dbReference type="ChEBI" id="CHEBI:24875"/>
        <note>catalytic</note>
    </ligand>
</feature>
<evidence type="ECO:0000259" key="6">
    <source>
        <dbReference type="PROSITE" id="PS51471"/>
    </source>
</evidence>
<dbReference type="AlphaFoldDB" id="A0ABD6EHZ5"/>
<organism evidence="7 8">
    <name type="scientific">Gnathostoma spinigerum</name>
    <dbReference type="NCBI Taxonomy" id="75299"/>
    <lineage>
        <taxon>Eukaryota</taxon>
        <taxon>Metazoa</taxon>
        <taxon>Ecdysozoa</taxon>
        <taxon>Nematoda</taxon>
        <taxon>Chromadorea</taxon>
        <taxon>Rhabditida</taxon>
        <taxon>Spirurina</taxon>
        <taxon>Gnathostomatomorpha</taxon>
        <taxon>Gnathostomatoidea</taxon>
        <taxon>Gnathostomatidae</taxon>
        <taxon>Gnathostoma</taxon>
    </lineage>
</organism>
<protein>
    <recommendedName>
        <fullName evidence="6">Fe2OG dioxygenase domain-containing protein</fullName>
    </recommendedName>
</protein>
<gene>
    <name evidence="7" type="ORF">AB6A40_006304</name>
</gene>
<evidence type="ECO:0000256" key="2">
    <source>
        <dbReference type="ARBA" id="ARBA00022964"/>
    </source>
</evidence>
<keyword evidence="2" id="KW-0223">Dioxygenase</keyword>
<dbReference type="Gene3D" id="2.60.120.590">
    <property type="entry name" value="Alpha-ketoglutarate-dependent dioxygenase AlkB-like"/>
    <property type="match status" value="1"/>
</dbReference>
<comment type="caution">
    <text evidence="7">The sequence shown here is derived from an EMBL/GenBank/DDBJ whole genome shotgun (WGS) entry which is preliminary data.</text>
</comment>
<dbReference type="InterPro" id="IPR037151">
    <property type="entry name" value="AlkB-like_sf"/>
</dbReference>
<sequence length="338" mass="38189">MIHLRNFAPNLIRGKSNFFTSIKLFTRNASSNVKQKMSDASSDESIGYDGDALTKKTLFRKKFKFYKKRSPPPDLSEVIDIRSGSNVTDLVSSPLSGVDTSFPPDLPAKLGFRPFSEWKISSFKSRPGLFILSDVIHPSSHLKWIERALLEYPEPPNTTNVHLHMPEARDLFPQYAKKLHWATLGLHYNWTTKEYPFEGYPLPRELCETASVVSQALRLGKMQADATIVNYYFPKSTLSPHIDRSERFIERPLISLSFGQSAVYLTGGTDLDDAVEALLLHSGDVLVMYGDQRLVYHAVARIEKTRTFDGDGTVAQNIVDYANSNRVNITIRQVDKTV</sequence>
<dbReference type="GO" id="GO:0046872">
    <property type="term" value="F:metal ion binding"/>
    <property type="evidence" value="ECO:0007669"/>
    <property type="project" value="UniProtKB-KW"/>
</dbReference>